<organism evidence="1 2">
    <name type="scientific">Sphaerobolus stellatus (strain SS14)</name>
    <dbReference type="NCBI Taxonomy" id="990650"/>
    <lineage>
        <taxon>Eukaryota</taxon>
        <taxon>Fungi</taxon>
        <taxon>Dikarya</taxon>
        <taxon>Basidiomycota</taxon>
        <taxon>Agaricomycotina</taxon>
        <taxon>Agaricomycetes</taxon>
        <taxon>Phallomycetidae</taxon>
        <taxon>Geastrales</taxon>
        <taxon>Sphaerobolaceae</taxon>
        <taxon>Sphaerobolus</taxon>
    </lineage>
</organism>
<accession>A0A0C9W165</accession>
<dbReference type="Proteomes" id="UP000054279">
    <property type="component" value="Unassembled WGS sequence"/>
</dbReference>
<name>A0A0C9W165_SPHS4</name>
<keyword evidence="2" id="KW-1185">Reference proteome</keyword>
<dbReference type="EMBL" id="KN837116">
    <property type="protein sequence ID" value="KIJ44691.1"/>
    <property type="molecule type" value="Genomic_DNA"/>
</dbReference>
<proteinExistence type="predicted"/>
<feature type="non-terminal residue" evidence="1">
    <location>
        <position position="1"/>
    </location>
</feature>
<gene>
    <name evidence="1" type="ORF">M422DRAFT_167871</name>
</gene>
<sequence length="154" mass="18436">FRHHLHQHPEIPISDEAGTHQIAQEIYTGAVYDMYRYCYDHDLSQVWAYLWNQWYTSLQWKLWARSANPEIPRIKMTMIVESLWKIIKHRELAQFSRPLLDLVTHVVITNLLPQIKQTLAAVLDHHHKGRAKPLAEWQTDFKVNWVFHSKCDEQ</sequence>
<dbReference type="AlphaFoldDB" id="A0A0C9W165"/>
<dbReference type="OrthoDB" id="3262412at2759"/>
<evidence type="ECO:0000313" key="1">
    <source>
        <dbReference type="EMBL" id="KIJ44691.1"/>
    </source>
</evidence>
<protein>
    <submittedName>
        <fullName evidence="1">Unplaced genomic scaffold SPHSTscaffold_41, whole genome shotgun sequence</fullName>
    </submittedName>
</protein>
<reference evidence="1 2" key="1">
    <citation type="submission" date="2014-06" db="EMBL/GenBank/DDBJ databases">
        <title>Evolutionary Origins and Diversification of the Mycorrhizal Mutualists.</title>
        <authorList>
            <consortium name="DOE Joint Genome Institute"/>
            <consortium name="Mycorrhizal Genomics Consortium"/>
            <person name="Kohler A."/>
            <person name="Kuo A."/>
            <person name="Nagy L.G."/>
            <person name="Floudas D."/>
            <person name="Copeland A."/>
            <person name="Barry K.W."/>
            <person name="Cichocki N."/>
            <person name="Veneault-Fourrey C."/>
            <person name="LaButti K."/>
            <person name="Lindquist E.A."/>
            <person name="Lipzen A."/>
            <person name="Lundell T."/>
            <person name="Morin E."/>
            <person name="Murat C."/>
            <person name="Riley R."/>
            <person name="Ohm R."/>
            <person name="Sun H."/>
            <person name="Tunlid A."/>
            <person name="Henrissat B."/>
            <person name="Grigoriev I.V."/>
            <person name="Hibbett D.S."/>
            <person name="Martin F."/>
        </authorList>
    </citation>
    <scope>NUCLEOTIDE SEQUENCE [LARGE SCALE GENOMIC DNA]</scope>
    <source>
        <strain evidence="1 2">SS14</strain>
    </source>
</reference>
<dbReference type="HOGENOM" id="CLU_099114_0_0_1"/>
<evidence type="ECO:0000313" key="2">
    <source>
        <dbReference type="Proteomes" id="UP000054279"/>
    </source>
</evidence>